<evidence type="ECO:0000313" key="5">
    <source>
        <dbReference type="Proteomes" id="UP000199544"/>
    </source>
</evidence>
<dbReference type="GO" id="GO:0016491">
    <property type="term" value="F:oxidoreductase activity"/>
    <property type="evidence" value="ECO:0007669"/>
    <property type="project" value="UniProtKB-KW"/>
</dbReference>
<dbReference type="PANTHER" id="PTHR43673:SF3">
    <property type="entry name" value="NAD(P)H NITROREDUCTASE YODC-RELATED"/>
    <property type="match status" value="1"/>
</dbReference>
<dbReference type="RefSeq" id="WP_090232009.1">
    <property type="nucleotide sequence ID" value="NZ_FNHW01000001.1"/>
</dbReference>
<dbReference type="CDD" id="cd02137">
    <property type="entry name" value="MhqN-like"/>
    <property type="match status" value="1"/>
</dbReference>
<dbReference type="InterPro" id="IPR000415">
    <property type="entry name" value="Nitroreductase-like"/>
</dbReference>
<comment type="similarity">
    <text evidence="1">Belongs to the nitroreductase family.</text>
</comment>
<dbReference type="InterPro" id="IPR029479">
    <property type="entry name" value="Nitroreductase"/>
</dbReference>
<evidence type="ECO:0000313" key="4">
    <source>
        <dbReference type="EMBL" id="SDM47167.1"/>
    </source>
</evidence>
<dbReference type="EMBL" id="FNHW01000001">
    <property type="protein sequence ID" value="SDM47167.1"/>
    <property type="molecule type" value="Genomic_DNA"/>
</dbReference>
<name>A0A1G9THH1_9BACL</name>
<gene>
    <name evidence="4" type="ORF">SAMN04488137_0297</name>
</gene>
<evidence type="ECO:0000259" key="3">
    <source>
        <dbReference type="Pfam" id="PF00881"/>
    </source>
</evidence>
<dbReference type="Pfam" id="PF00881">
    <property type="entry name" value="Nitroreductase"/>
    <property type="match status" value="1"/>
</dbReference>
<accession>A0A1G9THH1</accession>
<feature type="domain" description="Nitroreductase" evidence="3">
    <location>
        <begin position="12"/>
        <end position="185"/>
    </location>
</feature>
<sequence>MTSREFTEVLNERHSVRKYDPEAELTTEEITELLEDAAKAPSSWNLQHWKFLVIHDQQAKEQLLPIAYNQQQVVEAAAVVAVLGDLEADQNADRVYQGAVDEGYMSEEVKTTLVSQIKDAYATKPDLAKDEAIRNASLASMQLMLAAKARDLDTCAMGGFNAEELVQSFDIPERYHPVMLISIGKAVKPAHQTARFPIQEAIVWNKF</sequence>
<keyword evidence="2" id="KW-0560">Oxidoreductase</keyword>
<keyword evidence="5" id="KW-1185">Reference proteome</keyword>
<dbReference type="Gene3D" id="3.40.109.10">
    <property type="entry name" value="NADH Oxidase"/>
    <property type="match status" value="1"/>
</dbReference>
<organism evidence="4 5">
    <name type="scientific">Fictibacillus solisalsi</name>
    <dbReference type="NCBI Taxonomy" id="459525"/>
    <lineage>
        <taxon>Bacteria</taxon>
        <taxon>Bacillati</taxon>
        <taxon>Bacillota</taxon>
        <taxon>Bacilli</taxon>
        <taxon>Bacillales</taxon>
        <taxon>Fictibacillaceae</taxon>
        <taxon>Fictibacillus</taxon>
    </lineage>
</organism>
<evidence type="ECO:0000256" key="2">
    <source>
        <dbReference type="ARBA" id="ARBA00023002"/>
    </source>
</evidence>
<dbReference type="Proteomes" id="UP000199544">
    <property type="component" value="Unassembled WGS sequence"/>
</dbReference>
<protein>
    <submittedName>
        <fullName evidence="4">Nitroreductase</fullName>
    </submittedName>
</protein>
<dbReference type="STRING" id="459525.SAMN04488137_0297"/>
<dbReference type="PANTHER" id="PTHR43673">
    <property type="entry name" value="NAD(P)H NITROREDUCTASE YDGI-RELATED"/>
    <property type="match status" value="1"/>
</dbReference>
<proteinExistence type="inferred from homology"/>
<reference evidence="5" key="1">
    <citation type="submission" date="2016-10" db="EMBL/GenBank/DDBJ databases">
        <authorList>
            <person name="Varghese N."/>
            <person name="Submissions S."/>
        </authorList>
    </citation>
    <scope>NUCLEOTIDE SEQUENCE [LARGE SCALE GENOMIC DNA]</scope>
    <source>
        <strain evidence="5">CGMCC 1.6854</strain>
    </source>
</reference>
<dbReference type="SUPFAM" id="SSF55469">
    <property type="entry name" value="FMN-dependent nitroreductase-like"/>
    <property type="match status" value="1"/>
</dbReference>
<evidence type="ECO:0000256" key="1">
    <source>
        <dbReference type="ARBA" id="ARBA00007118"/>
    </source>
</evidence>
<dbReference type="AlphaFoldDB" id="A0A1G9THH1"/>
<dbReference type="OrthoDB" id="9782629at2"/>